<evidence type="ECO:0000313" key="4">
    <source>
        <dbReference type="Proteomes" id="UP001597476"/>
    </source>
</evidence>
<keyword evidence="1" id="KW-0472">Membrane</keyword>
<dbReference type="Proteomes" id="UP001597476">
    <property type="component" value="Unassembled WGS sequence"/>
</dbReference>
<dbReference type="EMBL" id="JBHULY010000034">
    <property type="protein sequence ID" value="MFD2727302.1"/>
    <property type="molecule type" value="Genomic_DNA"/>
</dbReference>
<reference evidence="4" key="1">
    <citation type="journal article" date="2019" name="Int. J. Syst. Evol. Microbiol.">
        <title>The Global Catalogue of Microorganisms (GCM) 10K type strain sequencing project: providing services to taxonomists for standard genome sequencing and annotation.</title>
        <authorList>
            <consortium name="The Broad Institute Genomics Platform"/>
            <consortium name="The Broad Institute Genome Sequencing Center for Infectious Disease"/>
            <person name="Wu L."/>
            <person name="Ma J."/>
        </authorList>
    </citation>
    <scope>NUCLEOTIDE SEQUENCE [LARGE SCALE GENOMIC DNA]</scope>
    <source>
        <strain evidence="4">KCTC 42398</strain>
    </source>
</reference>
<keyword evidence="1" id="KW-0812">Transmembrane</keyword>
<dbReference type="InterPro" id="IPR009589">
    <property type="entry name" value="PH_YyaB-like"/>
</dbReference>
<evidence type="ECO:0000256" key="1">
    <source>
        <dbReference type="SAM" id="Phobius"/>
    </source>
</evidence>
<feature type="domain" description="Uncharacterized protein YyaB-like PH" evidence="2">
    <location>
        <begin position="58"/>
        <end position="133"/>
    </location>
</feature>
<sequence>MKVFKSEISYGFIFGLAVFLFGISYLTSLGSAPSSTIVTVYSINLVTILFLWYVFHSIKYTISEGYLKVVCGFLYRKQISVDTIKSIKKTNSLISSPAASITKRIQISYGTYGTIVISPENRTDFIGMLQKANPLIKVSV</sequence>
<comment type="caution">
    <text evidence="3">The sequence shown here is derived from an EMBL/GenBank/DDBJ whole genome shotgun (WGS) entry which is preliminary data.</text>
</comment>
<accession>A0ABW5TDC7</accession>
<proteinExistence type="predicted"/>
<evidence type="ECO:0000259" key="2">
    <source>
        <dbReference type="Pfam" id="PF06713"/>
    </source>
</evidence>
<dbReference type="Pfam" id="PF06713">
    <property type="entry name" value="bPH_4"/>
    <property type="match status" value="1"/>
</dbReference>
<protein>
    <submittedName>
        <fullName evidence="3">PH domain-containing protein</fullName>
    </submittedName>
</protein>
<keyword evidence="4" id="KW-1185">Reference proteome</keyword>
<feature type="transmembrane region" description="Helical" evidence="1">
    <location>
        <begin position="12"/>
        <end position="30"/>
    </location>
</feature>
<dbReference type="RefSeq" id="WP_380293023.1">
    <property type="nucleotide sequence ID" value="NZ_JBHULY010000034.1"/>
</dbReference>
<name>A0ABW5TDC7_9FLAO</name>
<evidence type="ECO:0000313" key="3">
    <source>
        <dbReference type="EMBL" id="MFD2727302.1"/>
    </source>
</evidence>
<feature type="transmembrane region" description="Helical" evidence="1">
    <location>
        <begin position="36"/>
        <end position="55"/>
    </location>
</feature>
<organism evidence="3 4">
    <name type="scientific">Hyunsoonleella rubra</name>
    <dbReference type="NCBI Taxonomy" id="1737062"/>
    <lineage>
        <taxon>Bacteria</taxon>
        <taxon>Pseudomonadati</taxon>
        <taxon>Bacteroidota</taxon>
        <taxon>Flavobacteriia</taxon>
        <taxon>Flavobacteriales</taxon>
        <taxon>Flavobacteriaceae</taxon>
    </lineage>
</organism>
<keyword evidence="1" id="KW-1133">Transmembrane helix</keyword>
<gene>
    <name evidence="3" type="ORF">ACFSR8_13855</name>
</gene>